<organism evidence="6 7">
    <name type="scientific">Clitoria ternatea</name>
    <name type="common">Butterfly pea</name>
    <dbReference type="NCBI Taxonomy" id="43366"/>
    <lineage>
        <taxon>Eukaryota</taxon>
        <taxon>Viridiplantae</taxon>
        <taxon>Streptophyta</taxon>
        <taxon>Embryophyta</taxon>
        <taxon>Tracheophyta</taxon>
        <taxon>Spermatophyta</taxon>
        <taxon>Magnoliopsida</taxon>
        <taxon>eudicotyledons</taxon>
        <taxon>Gunneridae</taxon>
        <taxon>Pentapetalae</taxon>
        <taxon>rosids</taxon>
        <taxon>fabids</taxon>
        <taxon>Fabales</taxon>
        <taxon>Fabaceae</taxon>
        <taxon>Papilionoideae</taxon>
        <taxon>50 kb inversion clade</taxon>
        <taxon>NPAAA clade</taxon>
        <taxon>indigoferoid/millettioid clade</taxon>
        <taxon>Phaseoleae</taxon>
        <taxon>Clitoria</taxon>
    </lineage>
</organism>
<name>A0AAN9JB42_CLITE</name>
<dbReference type="EMBL" id="JAYKXN010000004">
    <property type="protein sequence ID" value="KAK7295692.1"/>
    <property type="molecule type" value="Genomic_DNA"/>
</dbReference>
<dbReference type="Gene3D" id="3.90.640.10">
    <property type="entry name" value="Actin, Chain A, domain 4"/>
    <property type="match status" value="1"/>
</dbReference>
<dbReference type="FunFam" id="3.30.420.40:FF:000545">
    <property type="entry name" value="Endoplasmic reticulum chaperone BiP"/>
    <property type="match status" value="1"/>
</dbReference>
<dbReference type="FunFam" id="3.30.30.30:FF:000005">
    <property type="entry name" value="Heat shock protein ssb1"/>
    <property type="match status" value="1"/>
</dbReference>
<accession>A0AAN9JB42</accession>
<dbReference type="InterPro" id="IPR018181">
    <property type="entry name" value="Heat_shock_70_CS"/>
</dbReference>
<dbReference type="InterPro" id="IPR043129">
    <property type="entry name" value="ATPase_NBD"/>
</dbReference>
<reference evidence="6 7" key="1">
    <citation type="submission" date="2024-01" db="EMBL/GenBank/DDBJ databases">
        <title>The genomes of 5 underutilized Papilionoideae crops provide insights into root nodulation and disease resistance.</title>
        <authorList>
            <person name="Yuan L."/>
        </authorList>
    </citation>
    <scope>NUCLEOTIDE SEQUENCE [LARGE SCALE GENOMIC DNA]</scope>
    <source>
        <strain evidence="6">LY-2023</strain>
        <tissue evidence="6">Leaf</tissue>
    </source>
</reference>
<dbReference type="Gene3D" id="1.20.1270.10">
    <property type="match status" value="1"/>
</dbReference>
<dbReference type="PROSITE" id="PS00329">
    <property type="entry name" value="HSP70_2"/>
    <property type="match status" value="1"/>
</dbReference>
<dbReference type="FunFam" id="3.90.640.10:FF:000002">
    <property type="entry name" value="Heat shock 70 kDa"/>
    <property type="match status" value="1"/>
</dbReference>
<evidence type="ECO:0008006" key="8">
    <source>
        <dbReference type="Google" id="ProtNLM"/>
    </source>
</evidence>
<dbReference type="SUPFAM" id="SSF100934">
    <property type="entry name" value="Heat shock protein 70kD (HSP70), C-terminal subdomain"/>
    <property type="match status" value="1"/>
</dbReference>
<dbReference type="FunFam" id="2.60.34.10:FF:000002">
    <property type="entry name" value="Heat shock 70 kDa"/>
    <property type="match status" value="1"/>
</dbReference>
<dbReference type="SUPFAM" id="SSF100920">
    <property type="entry name" value="Heat shock protein 70kD (HSP70), peptide-binding domain"/>
    <property type="match status" value="1"/>
</dbReference>
<evidence type="ECO:0000313" key="7">
    <source>
        <dbReference type="Proteomes" id="UP001359559"/>
    </source>
</evidence>
<evidence type="ECO:0000256" key="5">
    <source>
        <dbReference type="RuleBase" id="RU003322"/>
    </source>
</evidence>
<sequence>MKLWPFKVISDANDKPMILVNYNYEVKHFYAEEITSMVLTKMQEIAEAYLGSKVKDAVITVPAYFNDSQRRATKDAGTIAGLNVMRIINEPTAAAIAYGLDMKDCDSGSGRRNVFVFDLGGGTFDVSLLTIDKQDIQVKAIAGDTHLGGEDFDNRMMDYFVKEFRRKYKMDLIGNSKALGKLRIACEKAKRALSCVNTLETTIEVDSLHEGIDFYSSISRAKFEELNKDHFDRCMKLVEECLKDAKMDKCDVDDVVLVGGSTRIPKLQQLLKNFFNGKDLCKCINPDEAIAYGAAVMASKLSDECNENIQGLSVKEVTPLSLGLQTNGGIMKTIIPRNTLIPIKMENVFTTHFDNQTNILIHVYEGERQTTTHNNLLGMFVMQIPPAPRGVPQIRVCFEIDDEGILHVSATERSKTISEKVIIINDKGRLSREEIERMISEAEKYKARDEEYRKKIEARNALENHAYNIRDAINHHEISSRLSLEDKKKINNAIDYALKRLEVNVDAEQGDFDSMRKVLSSVFDQVIVKMINGKDNGVPDQDTVSGTSSDNGSRKKRLLLILGKFALQAVYSAITGNIIGFVSIIIDSVSS</sequence>
<evidence type="ECO:0000256" key="4">
    <source>
        <dbReference type="ARBA" id="ARBA00022840"/>
    </source>
</evidence>
<keyword evidence="7" id="KW-1185">Reference proteome</keyword>
<dbReference type="SUPFAM" id="SSF53067">
    <property type="entry name" value="Actin-like ATPase domain"/>
    <property type="match status" value="2"/>
</dbReference>
<gene>
    <name evidence="6" type="ORF">RJT34_18603</name>
</gene>
<keyword evidence="4 5" id="KW-0067">ATP-binding</keyword>
<keyword evidence="3 5" id="KW-0547">Nucleotide-binding</keyword>
<dbReference type="PRINTS" id="PR00301">
    <property type="entry name" value="HEATSHOCK70"/>
</dbReference>
<dbReference type="Proteomes" id="UP001359559">
    <property type="component" value="Unassembled WGS sequence"/>
</dbReference>
<dbReference type="Pfam" id="PF00012">
    <property type="entry name" value="HSP70"/>
    <property type="match status" value="1"/>
</dbReference>
<comment type="similarity">
    <text evidence="2 5">Belongs to the heat shock protein 70 family.</text>
</comment>
<dbReference type="AlphaFoldDB" id="A0AAN9JB42"/>
<dbReference type="InterPro" id="IPR013126">
    <property type="entry name" value="Hsp_70_fam"/>
</dbReference>
<dbReference type="Gene3D" id="2.60.34.10">
    <property type="entry name" value="Substrate Binding Domain Of DNAk, Chain A, domain 1"/>
    <property type="match status" value="1"/>
</dbReference>
<dbReference type="InterPro" id="IPR029048">
    <property type="entry name" value="HSP70_C_sf"/>
</dbReference>
<dbReference type="GO" id="GO:0005524">
    <property type="term" value="F:ATP binding"/>
    <property type="evidence" value="ECO:0007669"/>
    <property type="project" value="UniProtKB-KW"/>
</dbReference>
<dbReference type="Gene3D" id="3.30.30.30">
    <property type="match status" value="1"/>
</dbReference>
<dbReference type="InterPro" id="IPR029047">
    <property type="entry name" value="HSP70_peptide-bd_sf"/>
</dbReference>
<evidence type="ECO:0000313" key="6">
    <source>
        <dbReference type="EMBL" id="KAK7295692.1"/>
    </source>
</evidence>
<comment type="subcellular location">
    <subcellularLocation>
        <location evidence="1">Endoplasmic reticulum lumen</location>
    </subcellularLocation>
</comment>
<dbReference type="PROSITE" id="PS01036">
    <property type="entry name" value="HSP70_3"/>
    <property type="match status" value="1"/>
</dbReference>
<proteinExistence type="inferred from homology"/>
<dbReference type="GO" id="GO:0009860">
    <property type="term" value="P:pollen tube growth"/>
    <property type="evidence" value="ECO:0007669"/>
    <property type="project" value="UniProtKB-ARBA"/>
</dbReference>
<dbReference type="GO" id="GO:0140662">
    <property type="term" value="F:ATP-dependent protein folding chaperone"/>
    <property type="evidence" value="ECO:0007669"/>
    <property type="project" value="InterPro"/>
</dbReference>
<dbReference type="PANTHER" id="PTHR19375">
    <property type="entry name" value="HEAT SHOCK PROTEIN 70KDA"/>
    <property type="match status" value="1"/>
</dbReference>
<dbReference type="GO" id="GO:0005788">
    <property type="term" value="C:endoplasmic reticulum lumen"/>
    <property type="evidence" value="ECO:0007669"/>
    <property type="project" value="UniProtKB-SubCell"/>
</dbReference>
<dbReference type="Gene3D" id="3.30.420.40">
    <property type="match status" value="2"/>
</dbReference>
<evidence type="ECO:0000256" key="3">
    <source>
        <dbReference type="ARBA" id="ARBA00022741"/>
    </source>
</evidence>
<comment type="caution">
    <text evidence="6">The sequence shown here is derived from an EMBL/GenBank/DDBJ whole genome shotgun (WGS) entry which is preliminary data.</text>
</comment>
<evidence type="ECO:0000256" key="1">
    <source>
        <dbReference type="ARBA" id="ARBA00004319"/>
    </source>
</evidence>
<protein>
    <recommendedName>
        <fullName evidence="8">Heat shock protein 70</fullName>
    </recommendedName>
</protein>
<evidence type="ECO:0000256" key="2">
    <source>
        <dbReference type="ARBA" id="ARBA00007381"/>
    </source>
</evidence>